<accession>A0A0D0DGV4</accession>
<reference evidence="1 2" key="1">
    <citation type="submission" date="2014-04" db="EMBL/GenBank/DDBJ databases">
        <authorList>
            <consortium name="DOE Joint Genome Institute"/>
            <person name="Kuo A."/>
            <person name="Kohler A."/>
            <person name="Jargeat P."/>
            <person name="Nagy L.G."/>
            <person name="Floudas D."/>
            <person name="Copeland A."/>
            <person name="Barry K.W."/>
            <person name="Cichocki N."/>
            <person name="Veneault-Fourrey C."/>
            <person name="LaButti K."/>
            <person name="Lindquist E.A."/>
            <person name="Lipzen A."/>
            <person name="Lundell T."/>
            <person name="Morin E."/>
            <person name="Murat C."/>
            <person name="Sun H."/>
            <person name="Tunlid A."/>
            <person name="Henrissat B."/>
            <person name="Grigoriev I.V."/>
            <person name="Hibbett D.S."/>
            <person name="Martin F."/>
            <person name="Nordberg H.P."/>
            <person name="Cantor M.N."/>
            <person name="Hua S.X."/>
        </authorList>
    </citation>
    <scope>NUCLEOTIDE SEQUENCE [LARGE SCALE GENOMIC DNA]</scope>
    <source>
        <strain evidence="1 2">Ve08.2h10</strain>
    </source>
</reference>
<evidence type="ECO:0000313" key="1">
    <source>
        <dbReference type="EMBL" id="KIK97272.1"/>
    </source>
</evidence>
<dbReference type="HOGENOM" id="CLU_2997082_0_0_1"/>
<organism evidence="1 2">
    <name type="scientific">Paxillus rubicundulus Ve08.2h10</name>
    <dbReference type="NCBI Taxonomy" id="930991"/>
    <lineage>
        <taxon>Eukaryota</taxon>
        <taxon>Fungi</taxon>
        <taxon>Dikarya</taxon>
        <taxon>Basidiomycota</taxon>
        <taxon>Agaricomycotina</taxon>
        <taxon>Agaricomycetes</taxon>
        <taxon>Agaricomycetidae</taxon>
        <taxon>Boletales</taxon>
        <taxon>Paxilineae</taxon>
        <taxon>Paxillaceae</taxon>
        <taxon>Paxillus</taxon>
    </lineage>
</organism>
<reference evidence="2" key="2">
    <citation type="submission" date="2015-01" db="EMBL/GenBank/DDBJ databases">
        <title>Evolutionary Origins and Diversification of the Mycorrhizal Mutualists.</title>
        <authorList>
            <consortium name="DOE Joint Genome Institute"/>
            <consortium name="Mycorrhizal Genomics Consortium"/>
            <person name="Kohler A."/>
            <person name="Kuo A."/>
            <person name="Nagy L.G."/>
            <person name="Floudas D."/>
            <person name="Copeland A."/>
            <person name="Barry K.W."/>
            <person name="Cichocki N."/>
            <person name="Veneault-Fourrey C."/>
            <person name="LaButti K."/>
            <person name="Lindquist E.A."/>
            <person name="Lipzen A."/>
            <person name="Lundell T."/>
            <person name="Morin E."/>
            <person name="Murat C."/>
            <person name="Riley R."/>
            <person name="Ohm R."/>
            <person name="Sun H."/>
            <person name="Tunlid A."/>
            <person name="Henrissat B."/>
            <person name="Grigoriev I.V."/>
            <person name="Hibbett D.S."/>
            <person name="Martin F."/>
        </authorList>
    </citation>
    <scope>NUCLEOTIDE SEQUENCE [LARGE SCALE GENOMIC DNA]</scope>
    <source>
        <strain evidence="2">Ve08.2h10</strain>
    </source>
</reference>
<protein>
    <submittedName>
        <fullName evidence="1">Uncharacterized protein</fullName>
    </submittedName>
</protein>
<gene>
    <name evidence="1" type="ORF">PAXRUDRAFT_766197</name>
</gene>
<keyword evidence="2" id="KW-1185">Reference proteome</keyword>
<name>A0A0D0DGV4_9AGAM</name>
<dbReference type="EMBL" id="KN824944">
    <property type="protein sequence ID" value="KIK97272.1"/>
    <property type="molecule type" value="Genomic_DNA"/>
</dbReference>
<dbReference type="AlphaFoldDB" id="A0A0D0DGV4"/>
<evidence type="ECO:0000313" key="2">
    <source>
        <dbReference type="Proteomes" id="UP000054538"/>
    </source>
</evidence>
<dbReference type="InParanoid" id="A0A0D0DGV4"/>
<dbReference type="Proteomes" id="UP000054538">
    <property type="component" value="Unassembled WGS sequence"/>
</dbReference>
<proteinExistence type="predicted"/>
<sequence length="57" mass="6057">MSLSFCQVLLHFPGHKVLLVSLSSHLITFPTLPQSCDKLSANFSCPPLAFAAAPGIC</sequence>